<dbReference type="AlphaFoldDB" id="A0A0A9AJY2"/>
<sequence>MVSDQVHIGEEWAITSQRQVNGDSQYKSEYFSFNPSEASIIHQSNWPNNYVLSG</sequence>
<evidence type="ECO:0000313" key="1">
    <source>
        <dbReference type="EMBL" id="JAD50133.1"/>
    </source>
</evidence>
<dbReference type="EMBL" id="GBRH01247762">
    <property type="protein sequence ID" value="JAD50133.1"/>
    <property type="molecule type" value="Transcribed_RNA"/>
</dbReference>
<reference evidence="1" key="1">
    <citation type="submission" date="2014-09" db="EMBL/GenBank/DDBJ databases">
        <authorList>
            <person name="Magalhaes I.L.F."/>
            <person name="Oliveira U."/>
            <person name="Santos F.R."/>
            <person name="Vidigal T.H.D.A."/>
            <person name="Brescovit A.D."/>
            <person name="Santos A.J."/>
        </authorList>
    </citation>
    <scope>NUCLEOTIDE SEQUENCE</scope>
    <source>
        <tissue evidence="1">Shoot tissue taken approximately 20 cm above the soil surface</tissue>
    </source>
</reference>
<reference evidence="1" key="2">
    <citation type="journal article" date="2015" name="Data Brief">
        <title>Shoot transcriptome of the giant reed, Arundo donax.</title>
        <authorList>
            <person name="Barrero R.A."/>
            <person name="Guerrero F.D."/>
            <person name="Moolhuijzen P."/>
            <person name="Goolsby J.A."/>
            <person name="Tidwell J."/>
            <person name="Bellgard S.E."/>
            <person name="Bellgard M.I."/>
        </authorList>
    </citation>
    <scope>NUCLEOTIDE SEQUENCE</scope>
    <source>
        <tissue evidence="1">Shoot tissue taken approximately 20 cm above the soil surface</tissue>
    </source>
</reference>
<name>A0A0A9AJY2_ARUDO</name>
<organism evidence="1">
    <name type="scientific">Arundo donax</name>
    <name type="common">Giant reed</name>
    <name type="synonym">Donax arundinaceus</name>
    <dbReference type="NCBI Taxonomy" id="35708"/>
    <lineage>
        <taxon>Eukaryota</taxon>
        <taxon>Viridiplantae</taxon>
        <taxon>Streptophyta</taxon>
        <taxon>Embryophyta</taxon>
        <taxon>Tracheophyta</taxon>
        <taxon>Spermatophyta</taxon>
        <taxon>Magnoliopsida</taxon>
        <taxon>Liliopsida</taxon>
        <taxon>Poales</taxon>
        <taxon>Poaceae</taxon>
        <taxon>PACMAD clade</taxon>
        <taxon>Arundinoideae</taxon>
        <taxon>Arundineae</taxon>
        <taxon>Arundo</taxon>
    </lineage>
</organism>
<protein>
    <submittedName>
        <fullName evidence="1">Uncharacterized protein</fullName>
    </submittedName>
</protein>
<accession>A0A0A9AJY2</accession>
<proteinExistence type="predicted"/>